<organism evidence="1">
    <name type="scientific">marine sediment metagenome</name>
    <dbReference type="NCBI Taxonomy" id="412755"/>
    <lineage>
        <taxon>unclassified sequences</taxon>
        <taxon>metagenomes</taxon>
        <taxon>ecological metagenomes</taxon>
    </lineage>
</organism>
<gene>
    <name evidence="1" type="ORF">LCGC14_1808790</name>
</gene>
<proteinExistence type="predicted"/>
<sequence>MLNYFTDTITPFLPLRFKVRMWRRSRNKKRLLERFFMSKVYRATKHAPWATMHDIVASAVALGTTVMKAANIPSDRYTIGELMNNVELRFSSNDTSTPLTGTARLYGGRKDDDICFIGSLALTTGDQVATSGLFYIHIMTPTSRWVAEMHLADENGNNGISRVIFDAAGYDFIFCLIEFSGSGKEWKIEVSGF</sequence>
<reference evidence="1" key="1">
    <citation type="journal article" date="2015" name="Nature">
        <title>Complex archaea that bridge the gap between prokaryotes and eukaryotes.</title>
        <authorList>
            <person name="Spang A."/>
            <person name="Saw J.H."/>
            <person name="Jorgensen S.L."/>
            <person name="Zaremba-Niedzwiedzka K."/>
            <person name="Martijn J."/>
            <person name="Lind A.E."/>
            <person name="van Eijk R."/>
            <person name="Schleper C."/>
            <person name="Guy L."/>
            <person name="Ettema T.J."/>
        </authorList>
    </citation>
    <scope>NUCLEOTIDE SEQUENCE</scope>
</reference>
<evidence type="ECO:0000313" key="1">
    <source>
        <dbReference type="EMBL" id="KKM00002.1"/>
    </source>
</evidence>
<dbReference type="EMBL" id="LAZR01017535">
    <property type="protein sequence ID" value="KKM00002.1"/>
    <property type="molecule type" value="Genomic_DNA"/>
</dbReference>
<comment type="caution">
    <text evidence="1">The sequence shown here is derived from an EMBL/GenBank/DDBJ whole genome shotgun (WGS) entry which is preliminary data.</text>
</comment>
<dbReference type="AlphaFoldDB" id="A0A0F9HAG2"/>
<dbReference type="NCBIfam" id="NF041763">
    <property type="entry name" value="sort_motif_CFI"/>
    <property type="match status" value="1"/>
</dbReference>
<accession>A0A0F9HAG2</accession>
<name>A0A0F9HAG2_9ZZZZ</name>
<protein>
    <submittedName>
        <fullName evidence="1">Uncharacterized protein</fullName>
    </submittedName>
</protein>